<dbReference type="GO" id="GO:0006508">
    <property type="term" value="P:proteolysis"/>
    <property type="evidence" value="ECO:0007669"/>
    <property type="project" value="UniProtKB-KW"/>
</dbReference>
<dbReference type="Pfam" id="PF07727">
    <property type="entry name" value="RVT_2"/>
    <property type="match status" value="1"/>
</dbReference>
<dbReference type="InterPro" id="IPR057670">
    <property type="entry name" value="SH3_retrovirus"/>
</dbReference>
<dbReference type="GO" id="GO:0003676">
    <property type="term" value="F:nucleic acid binding"/>
    <property type="evidence" value="ECO:0007669"/>
    <property type="project" value="InterPro"/>
</dbReference>
<dbReference type="InterPro" id="IPR036875">
    <property type="entry name" value="Znf_CCHC_sf"/>
</dbReference>
<keyword evidence="5" id="KW-0479">Metal-binding</keyword>
<dbReference type="GO" id="GO:0003964">
    <property type="term" value="F:RNA-directed DNA polymerase activity"/>
    <property type="evidence" value="ECO:0007669"/>
    <property type="project" value="UniProtKB-KW"/>
</dbReference>
<keyword evidence="9" id="KW-0067">ATP-binding</keyword>
<evidence type="ECO:0000256" key="5">
    <source>
        <dbReference type="ARBA" id="ARBA00022723"/>
    </source>
</evidence>
<sequence length="907" mass="102543">MSVGISVKGVKPFDGTNFQGWKAQVNALFVMNDVLDIVDGTREEPAAGAGHAAALKKNVKDDATAKFIILSNLDEAQQVCVLSCISAKEMWNKLCLIHEQKTATNKLGLLQRFHAYRMSEADTAVQHVARVTNMASQLKDVGENVSDATVMAKILASLTTRFSTLQVAWDSVDPARQTLDNLQERLIREDARLNSDEDASEALAATAKNRRPRGAKSAENKKTKNKKETKELKCYKCQEMGHIASQCRNKRKPRDDSEKSHDCAFVVEIGKSSVASGSKSAENGRVLWTKNRVMAADQSEAWLIDSGASRHLTYRCDWLTDYKTDNTGATISLGDNQICNVAAEGTVRIKKLIDGVWHDALIEKVMHVPKLRKNLFSVGVCTKKGFGVQFKNNRVEVVHDGKVLATGMKQSNDVYRMFFKVAKQGSTEKANIATTNLTVWHERLGHVGKRAIREMAEKGLVSGVSITDKNDVFCEPCQMGKSHRLPFNKKMERNKKIKPGEKMHSDVCGPMSTNSVGGSRYFLTFKDEATGYRHVYFMKKKSEVCEKFKIFEKMIENKFGRKMKTLRSDNGREFCNKELNDYLEKRGIQQETTAPHNPEQNGKAERENRTIVESARTMIIAKNLPLNLWAEAVNCAVYVLNRTVWTSGAVTPYEAWAGKAPNLQHLRIFGSDAYVHTPKQFTRKFDARASKKIFVGYTKESTNYRVYDPETKKVSIARNVVFNEKVGASSAKAEEKEEENEVILPRPQAEDKNEYENGNVIDAEGDDGDNEEREEEDNNEAEERENEPAREGPRNLRDRSRIQTPSRYRHNANVAEYIEPMTYEEVTNSTEAAQWAGAIQNEFKAHEENNTWKLVKRTPEMRLIDSKWVFRVKKDADGKSYRFKARLCARGFRQQEGIDFKETFSPV</sequence>
<evidence type="ECO:0000256" key="13">
    <source>
        <dbReference type="ARBA" id="ARBA00022932"/>
    </source>
</evidence>
<dbReference type="GO" id="GO:0015074">
    <property type="term" value="P:DNA integration"/>
    <property type="evidence" value="ECO:0007669"/>
    <property type="project" value="UniProtKB-KW"/>
</dbReference>
<dbReference type="GO" id="GO:0006310">
    <property type="term" value="P:DNA recombination"/>
    <property type="evidence" value="ECO:0007669"/>
    <property type="project" value="UniProtKB-KW"/>
</dbReference>
<keyword evidence="17" id="KW-0862">Zinc</keyword>
<dbReference type="InterPro" id="IPR025724">
    <property type="entry name" value="GAG-pre-integrase_dom"/>
</dbReference>
<evidence type="ECO:0000256" key="9">
    <source>
        <dbReference type="ARBA" id="ARBA00022840"/>
    </source>
</evidence>
<dbReference type="OrthoDB" id="8063677at2759"/>
<evidence type="ECO:0000256" key="15">
    <source>
        <dbReference type="ARBA" id="ARBA00023172"/>
    </source>
</evidence>
<keyword evidence="10" id="KW-0460">Magnesium</keyword>
<keyword evidence="13" id="KW-0239">DNA-directed DNA polymerase</keyword>
<dbReference type="InterPro" id="IPR054722">
    <property type="entry name" value="PolX-like_BBD"/>
</dbReference>
<dbReference type="SMART" id="SM00343">
    <property type="entry name" value="ZnF_C2HC"/>
    <property type="match status" value="1"/>
</dbReference>
<gene>
    <name evidence="21" type="ORF">RF55_14860</name>
</gene>
<dbReference type="Pfam" id="PF00098">
    <property type="entry name" value="zf-CCHC"/>
    <property type="match status" value="1"/>
</dbReference>
<evidence type="ECO:0000256" key="7">
    <source>
        <dbReference type="ARBA" id="ARBA00022759"/>
    </source>
</evidence>
<dbReference type="InterPro" id="IPR012337">
    <property type="entry name" value="RNaseH-like_sf"/>
</dbReference>
<dbReference type="PANTHER" id="PTHR42648">
    <property type="entry name" value="TRANSPOSASE, PUTATIVE-RELATED"/>
    <property type="match status" value="1"/>
</dbReference>
<evidence type="ECO:0000256" key="11">
    <source>
        <dbReference type="ARBA" id="ARBA00022908"/>
    </source>
</evidence>
<accession>A0A0J7K763</accession>
<feature type="compositionally biased region" description="Basic and acidic residues" evidence="18">
    <location>
        <begin position="786"/>
        <end position="801"/>
    </location>
</feature>
<comment type="function">
    <text evidence="1">The aspartyl protease (PR) mediates the proteolytic cleavages of the Gag and Gag-Pol polyproteins after assembly of the VLP.</text>
</comment>
<keyword evidence="16" id="KW-0511">Multifunctional enzyme</keyword>
<evidence type="ECO:0000256" key="8">
    <source>
        <dbReference type="ARBA" id="ARBA00022801"/>
    </source>
</evidence>
<evidence type="ECO:0000256" key="2">
    <source>
        <dbReference type="ARBA" id="ARBA00022612"/>
    </source>
</evidence>
<dbReference type="GO" id="GO:0004519">
    <property type="term" value="F:endonuclease activity"/>
    <property type="evidence" value="ECO:0007669"/>
    <property type="project" value="UniProtKB-KW"/>
</dbReference>
<name>A0A0J7K763_LASNI</name>
<evidence type="ECO:0000256" key="4">
    <source>
        <dbReference type="ARBA" id="ARBA00022722"/>
    </source>
</evidence>
<dbReference type="GO" id="GO:0008270">
    <property type="term" value="F:zinc ion binding"/>
    <property type="evidence" value="ECO:0007669"/>
    <property type="project" value="UniProtKB-KW"/>
</dbReference>
<dbReference type="GO" id="GO:0003887">
    <property type="term" value="F:DNA-directed DNA polymerase activity"/>
    <property type="evidence" value="ECO:0007669"/>
    <property type="project" value="UniProtKB-KW"/>
</dbReference>
<keyword evidence="22" id="KW-1185">Reference proteome</keyword>
<dbReference type="Proteomes" id="UP000036403">
    <property type="component" value="Unassembled WGS sequence"/>
</dbReference>
<dbReference type="Pfam" id="PF25597">
    <property type="entry name" value="SH3_retrovirus"/>
    <property type="match status" value="1"/>
</dbReference>
<protein>
    <submittedName>
        <fullName evidence="21">Integrase core domain protein</fullName>
    </submittedName>
</protein>
<dbReference type="Gene3D" id="4.10.60.10">
    <property type="entry name" value="Zinc finger, CCHC-type"/>
    <property type="match status" value="1"/>
</dbReference>
<dbReference type="InterPro" id="IPR039537">
    <property type="entry name" value="Retrotran_Ty1/copia-like"/>
</dbReference>
<dbReference type="Pfam" id="PF14223">
    <property type="entry name" value="Retrotran_gag_2"/>
    <property type="match status" value="1"/>
</dbReference>
<evidence type="ECO:0000256" key="12">
    <source>
        <dbReference type="ARBA" id="ARBA00022918"/>
    </source>
</evidence>
<keyword evidence="8" id="KW-0378">Hydrolase</keyword>
<keyword evidence="2" id="KW-1188">Viral release from host cell</keyword>
<evidence type="ECO:0000256" key="16">
    <source>
        <dbReference type="ARBA" id="ARBA00023268"/>
    </source>
</evidence>
<dbReference type="InterPro" id="IPR001878">
    <property type="entry name" value="Znf_CCHC"/>
</dbReference>
<evidence type="ECO:0000259" key="20">
    <source>
        <dbReference type="PROSITE" id="PS50994"/>
    </source>
</evidence>
<evidence type="ECO:0000256" key="14">
    <source>
        <dbReference type="ARBA" id="ARBA00023113"/>
    </source>
</evidence>
<keyword evidence="6" id="KW-0547">Nucleotide-binding</keyword>
<feature type="non-terminal residue" evidence="21">
    <location>
        <position position="907"/>
    </location>
</feature>
<feature type="domain" description="CCHC-type" evidence="19">
    <location>
        <begin position="233"/>
        <end position="249"/>
    </location>
</feature>
<dbReference type="SUPFAM" id="SSF57756">
    <property type="entry name" value="Retrovirus zinc finger-like domains"/>
    <property type="match status" value="1"/>
</dbReference>
<dbReference type="InterPro" id="IPR013103">
    <property type="entry name" value="RVT_2"/>
</dbReference>
<dbReference type="Gene3D" id="3.30.420.10">
    <property type="entry name" value="Ribonuclease H-like superfamily/Ribonuclease H"/>
    <property type="match status" value="1"/>
</dbReference>
<dbReference type="Pfam" id="PF22936">
    <property type="entry name" value="Pol_BBD"/>
    <property type="match status" value="1"/>
</dbReference>
<feature type="compositionally biased region" description="Acidic residues" evidence="18">
    <location>
        <begin position="763"/>
        <end position="785"/>
    </location>
</feature>
<keyword evidence="15" id="KW-0233">DNA recombination</keyword>
<keyword evidence="17" id="KW-0863">Zinc-finger</keyword>
<feature type="compositionally biased region" description="Basic and acidic residues" evidence="18">
    <location>
        <begin position="216"/>
        <end position="228"/>
    </location>
</feature>
<dbReference type="GO" id="GO:0005524">
    <property type="term" value="F:ATP binding"/>
    <property type="evidence" value="ECO:0007669"/>
    <property type="project" value="UniProtKB-KW"/>
</dbReference>
<organism evidence="21 22">
    <name type="scientific">Lasius niger</name>
    <name type="common">Black garden ant</name>
    <dbReference type="NCBI Taxonomy" id="67767"/>
    <lineage>
        <taxon>Eukaryota</taxon>
        <taxon>Metazoa</taxon>
        <taxon>Ecdysozoa</taxon>
        <taxon>Arthropoda</taxon>
        <taxon>Hexapoda</taxon>
        <taxon>Insecta</taxon>
        <taxon>Pterygota</taxon>
        <taxon>Neoptera</taxon>
        <taxon>Endopterygota</taxon>
        <taxon>Hymenoptera</taxon>
        <taxon>Apocrita</taxon>
        <taxon>Aculeata</taxon>
        <taxon>Formicoidea</taxon>
        <taxon>Formicidae</taxon>
        <taxon>Formicinae</taxon>
        <taxon>Lasius</taxon>
        <taxon>Lasius</taxon>
    </lineage>
</organism>
<keyword evidence="14" id="KW-0917">Virion maturation</keyword>
<dbReference type="InterPro" id="IPR001584">
    <property type="entry name" value="Integrase_cat-core"/>
</dbReference>
<evidence type="ECO:0000256" key="6">
    <source>
        <dbReference type="ARBA" id="ARBA00022741"/>
    </source>
</evidence>
<comment type="caution">
    <text evidence="21">The sequence shown here is derived from an EMBL/GenBank/DDBJ whole genome shotgun (WGS) entry which is preliminary data.</text>
</comment>
<evidence type="ECO:0000313" key="22">
    <source>
        <dbReference type="Proteomes" id="UP000036403"/>
    </source>
</evidence>
<evidence type="ECO:0000256" key="1">
    <source>
        <dbReference type="ARBA" id="ARBA00002180"/>
    </source>
</evidence>
<feature type="domain" description="Integrase catalytic" evidence="20">
    <location>
        <begin position="495"/>
        <end position="660"/>
    </location>
</feature>
<dbReference type="SUPFAM" id="SSF53098">
    <property type="entry name" value="Ribonuclease H-like"/>
    <property type="match status" value="1"/>
</dbReference>
<keyword evidence="7" id="KW-0255">Endonuclease</keyword>
<dbReference type="AlphaFoldDB" id="A0A0J7K763"/>
<keyword evidence="12" id="KW-0695">RNA-directed DNA polymerase</keyword>
<dbReference type="STRING" id="67767.A0A0J7K763"/>
<dbReference type="Pfam" id="PF00665">
    <property type="entry name" value="rve"/>
    <property type="match status" value="1"/>
</dbReference>
<dbReference type="GO" id="GO:0008233">
    <property type="term" value="F:peptidase activity"/>
    <property type="evidence" value="ECO:0007669"/>
    <property type="project" value="UniProtKB-KW"/>
</dbReference>
<keyword evidence="13" id="KW-0808">Transferase</keyword>
<evidence type="ECO:0000256" key="17">
    <source>
        <dbReference type="PROSITE-ProRule" id="PRU00047"/>
    </source>
</evidence>
<keyword evidence="11" id="KW-0229">DNA integration</keyword>
<proteinExistence type="predicted"/>
<keyword evidence="13" id="KW-0548">Nucleotidyltransferase</keyword>
<dbReference type="PROSITE" id="PS50158">
    <property type="entry name" value="ZF_CCHC"/>
    <property type="match status" value="1"/>
</dbReference>
<evidence type="ECO:0000259" key="19">
    <source>
        <dbReference type="PROSITE" id="PS50158"/>
    </source>
</evidence>
<reference evidence="21 22" key="1">
    <citation type="submission" date="2015-04" db="EMBL/GenBank/DDBJ databases">
        <title>Lasius niger genome sequencing.</title>
        <authorList>
            <person name="Konorov E.A."/>
            <person name="Nikitin M.A."/>
            <person name="Kirill M.V."/>
            <person name="Chang P."/>
        </authorList>
    </citation>
    <scope>NUCLEOTIDE SEQUENCE [LARGE SCALE GENOMIC DNA]</scope>
    <source>
        <tissue evidence="21">Whole</tissue>
    </source>
</reference>
<feature type="region of interest" description="Disordered" evidence="18">
    <location>
        <begin position="727"/>
        <end position="807"/>
    </location>
</feature>
<keyword evidence="4" id="KW-0540">Nuclease</keyword>
<evidence type="ECO:0000256" key="18">
    <source>
        <dbReference type="SAM" id="MobiDB-lite"/>
    </source>
</evidence>
<dbReference type="PaxDb" id="67767-A0A0J7K763"/>
<dbReference type="EMBL" id="LBMM01012449">
    <property type="protein sequence ID" value="KMQ86217.1"/>
    <property type="molecule type" value="Genomic_DNA"/>
</dbReference>
<evidence type="ECO:0000313" key="21">
    <source>
        <dbReference type="EMBL" id="KMQ86217.1"/>
    </source>
</evidence>
<keyword evidence="3" id="KW-0645">Protease</keyword>
<dbReference type="Pfam" id="PF13976">
    <property type="entry name" value="gag_pre-integrs"/>
    <property type="match status" value="1"/>
</dbReference>
<dbReference type="PROSITE" id="PS50994">
    <property type="entry name" value="INTEGRASE"/>
    <property type="match status" value="1"/>
</dbReference>
<evidence type="ECO:0000256" key="10">
    <source>
        <dbReference type="ARBA" id="ARBA00022842"/>
    </source>
</evidence>
<feature type="region of interest" description="Disordered" evidence="18">
    <location>
        <begin position="193"/>
        <end position="228"/>
    </location>
</feature>
<dbReference type="PANTHER" id="PTHR42648:SF11">
    <property type="entry name" value="TRANSPOSON TY4-P GAG-POL POLYPROTEIN"/>
    <property type="match status" value="1"/>
</dbReference>
<dbReference type="InterPro" id="IPR036397">
    <property type="entry name" value="RNaseH_sf"/>
</dbReference>
<evidence type="ECO:0000256" key="3">
    <source>
        <dbReference type="ARBA" id="ARBA00022670"/>
    </source>
</evidence>